<dbReference type="OMA" id="CNPRTHS"/>
<evidence type="ECO:0000313" key="4">
    <source>
        <dbReference type="EMBL" id="EME40342.1"/>
    </source>
</evidence>
<dbReference type="GO" id="GO:0005524">
    <property type="term" value="F:ATP binding"/>
    <property type="evidence" value="ECO:0007669"/>
    <property type="project" value="UniProtKB-UniRule"/>
</dbReference>
<proteinExistence type="predicted"/>
<name>N1PDB1_DOTSN</name>
<dbReference type="HOGENOM" id="CLU_026180_1_0_1"/>
<dbReference type="PROSITE" id="PS50975">
    <property type="entry name" value="ATP_GRASP"/>
    <property type="match status" value="1"/>
</dbReference>
<dbReference type="OrthoDB" id="186626at2759"/>
<evidence type="ECO:0000256" key="1">
    <source>
        <dbReference type="PROSITE-ProRule" id="PRU00409"/>
    </source>
</evidence>
<reference evidence="5" key="1">
    <citation type="journal article" date="2012" name="PLoS Genet.">
        <title>The genomes of the fungal plant pathogens Cladosporium fulvum and Dothistroma septosporum reveal adaptation to different hosts and lifestyles but also signatures of common ancestry.</title>
        <authorList>
            <person name="de Wit P.J.G.M."/>
            <person name="van der Burgt A."/>
            <person name="Oekmen B."/>
            <person name="Stergiopoulos I."/>
            <person name="Abd-Elsalam K.A."/>
            <person name="Aerts A.L."/>
            <person name="Bahkali A.H."/>
            <person name="Beenen H.G."/>
            <person name="Chettri P."/>
            <person name="Cox M.P."/>
            <person name="Datema E."/>
            <person name="de Vries R.P."/>
            <person name="Dhillon B."/>
            <person name="Ganley A.R."/>
            <person name="Griffiths S.A."/>
            <person name="Guo Y."/>
            <person name="Hamelin R.C."/>
            <person name="Henrissat B."/>
            <person name="Kabir M.S."/>
            <person name="Jashni M.K."/>
            <person name="Kema G."/>
            <person name="Klaubauf S."/>
            <person name="Lapidus A."/>
            <person name="Levasseur A."/>
            <person name="Lindquist E."/>
            <person name="Mehrabi R."/>
            <person name="Ohm R.A."/>
            <person name="Owen T.J."/>
            <person name="Salamov A."/>
            <person name="Schwelm A."/>
            <person name="Schijlen E."/>
            <person name="Sun H."/>
            <person name="van den Burg H.A."/>
            <person name="van Ham R.C.H.J."/>
            <person name="Zhang S."/>
            <person name="Goodwin S.B."/>
            <person name="Grigoriev I.V."/>
            <person name="Collemare J."/>
            <person name="Bradshaw R.E."/>
        </authorList>
    </citation>
    <scope>NUCLEOTIDE SEQUENCE [LARGE SCALE GENOMIC DNA]</scope>
    <source>
        <strain evidence="5">NZE10 / CBS 128990</strain>
    </source>
</reference>
<reference evidence="4 5" key="2">
    <citation type="journal article" date="2012" name="PLoS Pathog.">
        <title>Diverse lifestyles and strategies of plant pathogenesis encoded in the genomes of eighteen Dothideomycetes fungi.</title>
        <authorList>
            <person name="Ohm R.A."/>
            <person name="Feau N."/>
            <person name="Henrissat B."/>
            <person name="Schoch C.L."/>
            <person name="Horwitz B.A."/>
            <person name="Barry K.W."/>
            <person name="Condon B.J."/>
            <person name="Copeland A.C."/>
            <person name="Dhillon B."/>
            <person name="Glaser F."/>
            <person name="Hesse C.N."/>
            <person name="Kosti I."/>
            <person name="LaButti K."/>
            <person name="Lindquist E.A."/>
            <person name="Lucas S."/>
            <person name="Salamov A.A."/>
            <person name="Bradshaw R.E."/>
            <person name="Ciuffetti L."/>
            <person name="Hamelin R.C."/>
            <person name="Kema G.H.J."/>
            <person name="Lawrence C."/>
            <person name="Scott J.A."/>
            <person name="Spatafora J.W."/>
            <person name="Turgeon B.G."/>
            <person name="de Wit P.J.G.M."/>
            <person name="Zhong S."/>
            <person name="Goodwin S.B."/>
            <person name="Grigoriev I.V."/>
        </authorList>
    </citation>
    <scope>NUCLEOTIDE SEQUENCE [LARGE SCALE GENOMIC DNA]</scope>
    <source>
        <strain evidence="5">NZE10 / CBS 128990</strain>
    </source>
</reference>
<dbReference type="AlphaFoldDB" id="N1PDB1"/>
<accession>N1PDB1</accession>
<feature type="transmembrane region" description="Helical" evidence="2">
    <location>
        <begin position="20"/>
        <end position="40"/>
    </location>
</feature>
<dbReference type="InterPro" id="IPR036291">
    <property type="entry name" value="NAD(P)-bd_dom_sf"/>
</dbReference>
<dbReference type="SUPFAM" id="SSF51735">
    <property type="entry name" value="NAD(P)-binding Rossmann-fold domains"/>
    <property type="match status" value="1"/>
</dbReference>
<evidence type="ECO:0000313" key="5">
    <source>
        <dbReference type="Proteomes" id="UP000016933"/>
    </source>
</evidence>
<dbReference type="InterPro" id="IPR011761">
    <property type="entry name" value="ATP-grasp"/>
</dbReference>
<dbReference type="SUPFAM" id="SSF56059">
    <property type="entry name" value="Glutathione synthetase ATP-binding domain-like"/>
    <property type="match status" value="1"/>
</dbReference>
<dbReference type="Proteomes" id="UP000016933">
    <property type="component" value="Unassembled WGS sequence"/>
</dbReference>
<dbReference type="EMBL" id="KB446544">
    <property type="protein sequence ID" value="EME40342.1"/>
    <property type="molecule type" value="Genomic_DNA"/>
</dbReference>
<keyword evidence="2" id="KW-1133">Transmembrane helix</keyword>
<dbReference type="GO" id="GO:0046872">
    <property type="term" value="F:metal ion binding"/>
    <property type="evidence" value="ECO:0007669"/>
    <property type="project" value="InterPro"/>
</dbReference>
<protein>
    <recommendedName>
        <fullName evidence="3">ATP-grasp domain-containing protein</fullName>
    </recommendedName>
</protein>
<sequence length="490" mass="54584">MPLNAKSSALAHTGQNALLIALSLFFLPLDVTVLLLSYIVRPFWRTSYQLEALHHADDQKTVLVTGVGMTKGLVLARAFSRAGHKVVGADFEPNGALVPGRVSNSLAGFYRLQKPDASRGSVPYIQGLLDVILKEKVDLWVSCSGVASAVEDGEAKEVIENRTDCRAIQFDVATTQTLHEKHTFIDHTQELGLTVPETHTITCRKAVDNALEKATPGRKFIMKPIGMDDSARGDMTLFPLKTQQETSRHLDRLKISEKSAWILQQFVQGSEYCTHAVIIKGKVKVFVACPSAELLMHYEALNPASALSRAMLKFTEEYAEQGGPGFTGHCSFDFLIEDTSPRDPSQIVLYPIECNPRAHTAVALFNGTPAMVDAYLSLLDDSVNGSQTSKVVIPAREDKYFWIGHDLVTRFVQPLARLVLLQSSAQDFGRAVRGFVLHLLSWRDGTFDVQDPLPWFYLYHVYWPMQFFACITSGKRWSRINVSTLKMFEC</sequence>
<evidence type="ECO:0000259" key="3">
    <source>
        <dbReference type="PROSITE" id="PS50975"/>
    </source>
</evidence>
<keyword evidence="1" id="KW-0067">ATP-binding</keyword>
<feature type="domain" description="ATP-grasp" evidence="3">
    <location>
        <begin position="185"/>
        <end position="384"/>
    </location>
</feature>
<keyword evidence="2" id="KW-0812">Transmembrane</keyword>
<organism evidence="4 5">
    <name type="scientific">Dothistroma septosporum (strain NZE10 / CBS 128990)</name>
    <name type="common">Red band needle blight fungus</name>
    <name type="synonym">Mycosphaerella pini</name>
    <dbReference type="NCBI Taxonomy" id="675120"/>
    <lineage>
        <taxon>Eukaryota</taxon>
        <taxon>Fungi</taxon>
        <taxon>Dikarya</taxon>
        <taxon>Ascomycota</taxon>
        <taxon>Pezizomycotina</taxon>
        <taxon>Dothideomycetes</taxon>
        <taxon>Dothideomycetidae</taxon>
        <taxon>Mycosphaerellales</taxon>
        <taxon>Mycosphaerellaceae</taxon>
        <taxon>Dothistroma</taxon>
    </lineage>
</organism>
<evidence type="ECO:0000256" key="2">
    <source>
        <dbReference type="SAM" id="Phobius"/>
    </source>
</evidence>
<dbReference type="Gene3D" id="3.40.50.20">
    <property type="match status" value="1"/>
</dbReference>
<keyword evidence="1" id="KW-0547">Nucleotide-binding</keyword>
<keyword evidence="2" id="KW-0472">Membrane</keyword>
<gene>
    <name evidence="4" type="ORF">DOTSEDRAFT_74965</name>
</gene>
<dbReference type="eggNOG" id="ENOG502RZZG">
    <property type="taxonomic scope" value="Eukaryota"/>
</dbReference>
<dbReference type="Gene3D" id="3.30.470.20">
    <property type="entry name" value="ATP-grasp fold, B domain"/>
    <property type="match status" value="1"/>
</dbReference>
<keyword evidence="5" id="KW-1185">Reference proteome</keyword>
<dbReference type="STRING" id="675120.N1PDB1"/>